<proteinExistence type="predicted"/>
<reference evidence="2" key="1">
    <citation type="submission" date="2017-09" db="EMBL/GenBank/DDBJ databases">
        <title>Depth-based differentiation of microbial function through sediment-hosted aquifers and enrichment of novel symbionts in the deep terrestrial subsurface.</title>
        <authorList>
            <person name="Probst A.J."/>
            <person name="Ladd B."/>
            <person name="Jarett J.K."/>
            <person name="Geller-Mcgrath D.E."/>
            <person name="Sieber C.M.K."/>
            <person name="Emerson J.B."/>
            <person name="Anantharaman K."/>
            <person name="Thomas B.C."/>
            <person name="Malmstrom R."/>
            <person name="Stieglmeier M."/>
            <person name="Klingl A."/>
            <person name="Woyke T."/>
            <person name="Ryan C.M."/>
            <person name="Banfield J.F."/>
        </authorList>
    </citation>
    <scope>NUCLEOTIDE SEQUENCE [LARGE SCALE GENOMIC DNA]</scope>
</reference>
<organism evidence="1 2">
    <name type="scientific">Candidatus Colwellbacteria bacterium CG10_big_fil_rev_8_21_14_0_10_41_28</name>
    <dbReference type="NCBI Taxonomy" id="1974539"/>
    <lineage>
        <taxon>Bacteria</taxon>
        <taxon>Candidatus Colwelliibacteriota</taxon>
    </lineage>
</organism>
<dbReference type="EMBL" id="PFAG01000022">
    <property type="protein sequence ID" value="PIR98304.1"/>
    <property type="molecule type" value="Genomic_DNA"/>
</dbReference>
<dbReference type="Proteomes" id="UP000230776">
    <property type="component" value="Unassembled WGS sequence"/>
</dbReference>
<name>A0A2H0VGR2_9BACT</name>
<evidence type="ECO:0000313" key="1">
    <source>
        <dbReference type="EMBL" id="PIR98304.1"/>
    </source>
</evidence>
<dbReference type="AlphaFoldDB" id="A0A2H0VGR2"/>
<sequence>MTTSTLLKAIPEEILIELPADDAGIEGPLLLGLMENSSSKDKLPPEIRDDTTSGVSLTGVQEHIDVAVDD</sequence>
<comment type="caution">
    <text evidence="1">The sequence shown here is derived from an EMBL/GenBank/DDBJ whole genome shotgun (WGS) entry which is preliminary data.</text>
</comment>
<gene>
    <name evidence="1" type="ORF">COT88_02195</name>
</gene>
<protein>
    <submittedName>
        <fullName evidence="1">Uncharacterized protein</fullName>
    </submittedName>
</protein>
<evidence type="ECO:0000313" key="2">
    <source>
        <dbReference type="Proteomes" id="UP000230776"/>
    </source>
</evidence>
<accession>A0A2H0VGR2</accession>